<keyword evidence="1" id="KW-0175">Coiled coil</keyword>
<accession>A0A380MKJ6</accession>
<protein>
    <submittedName>
        <fullName evidence="2">Putative efflux pump membrane fusion protein</fullName>
    </submittedName>
</protein>
<dbReference type="Gene3D" id="2.40.50.100">
    <property type="match status" value="2"/>
</dbReference>
<dbReference type="SUPFAM" id="SSF111369">
    <property type="entry name" value="HlyD-like secretion proteins"/>
    <property type="match status" value="1"/>
</dbReference>
<dbReference type="GO" id="GO:0005886">
    <property type="term" value="C:plasma membrane"/>
    <property type="evidence" value="ECO:0007669"/>
    <property type="project" value="TreeGrafter"/>
</dbReference>
<reference evidence="2 3" key="1">
    <citation type="submission" date="2018-06" db="EMBL/GenBank/DDBJ databases">
        <authorList>
            <consortium name="Pathogen Informatics"/>
            <person name="Doyle S."/>
        </authorList>
    </citation>
    <scope>NUCLEOTIDE SEQUENCE [LARGE SCALE GENOMIC DNA]</scope>
    <source>
        <strain evidence="2 3">NCTC10717</strain>
    </source>
</reference>
<evidence type="ECO:0000313" key="3">
    <source>
        <dbReference type="Proteomes" id="UP000254575"/>
    </source>
</evidence>
<dbReference type="AlphaFoldDB" id="A0A380MKJ6"/>
<sequence>MKKIFPLLLLLIAGGAAFAWWRNQQLLDTQLEGFAKANGRLELERYRVATLRPGRIAMLHVQEGQQVAKDDVLVSLSSEEAEAKLAAAEAARARAQSAVRRAQGAEQRAKSAQSRADGGMAQADAEIAAQRAQLAIAEEELNNARQLFKQKLISAAELTKREKARDALRAAVNAATAGKSQAQAGETEAQAAISEAAAGVQEAQAAVAQTDAEIRAIQSAIEDLTVKAPIDGRVEYTVAQAGNVVAAGSVLLSLVDPLDVSMDVFLPISAMGQVAIGAEARIVPDGLPAVLPAQVIRIAEQAQFTPKYVETAAEREHLMYRVTVRIPPEIAADYADYLKGGMTAVGYVRLDEHKEWPSELALRLPAKPQ</sequence>
<keyword evidence="3" id="KW-1185">Reference proteome</keyword>
<feature type="coiled-coil region" evidence="1">
    <location>
        <begin position="76"/>
        <end position="147"/>
    </location>
</feature>
<dbReference type="Gene3D" id="1.10.287.470">
    <property type="entry name" value="Helix hairpin bin"/>
    <property type="match status" value="2"/>
</dbReference>
<dbReference type="PANTHER" id="PTHR30438">
    <property type="entry name" value="36 KDA ANTIGEN-RELATED"/>
    <property type="match status" value="1"/>
</dbReference>
<proteinExistence type="predicted"/>
<organism evidence="2 3">
    <name type="scientific">Suttonella indologenes</name>
    <dbReference type="NCBI Taxonomy" id="13276"/>
    <lineage>
        <taxon>Bacteria</taxon>
        <taxon>Pseudomonadati</taxon>
        <taxon>Pseudomonadota</taxon>
        <taxon>Gammaproteobacteria</taxon>
        <taxon>Cardiobacteriales</taxon>
        <taxon>Cardiobacteriaceae</taxon>
        <taxon>Suttonella</taxon>
    </lineage>
</organism>
<dbReference type="PRINTS" id="PR01490">
    <property type="entry name" value="RTXTOXIND"/>
</dbReference>
<name>A0A380MKJ6_9GAMM</name>
<dbReference type="PANTHER" id="PTHR30438:SF2">
    <property type="entry name" value="MEMBRANE PROTEIN"/>
    <property type="match status" value="1"/>
</dbReference>
<dbReference type="Gene3D" id="2.40.30.170">
    <property type="match status" value="1"/>
</dbReference>
<evidence type="ECO:0000313" key="2">
    <source>
        <dbReference type="EMBL" id="SUO92750.1"/>
    </source>
</evidence>
<dbReference type="EMBL" id="UHIA01000003">
    <property type="protein sequence ID" value="SUO92750.1"/>
    <property type="molecule type" value="Genomic_DNA"/>
</dbReference>
<dbReference type="Proteomes" id="UP000254575">
    <property type="component" value="Unassembled WGS sequence"/>
</dbReference>
<gene>
    <name evidence="2" type="ORF">NCTC10717_00720</name>
</gene>
<dbReference type="RefSeq" id="WP_218564537.1">
    <property type="nucleotide sequence ID" value="NZ_UHIA01000003.1"/>
</dbReference>
<evidence type="ECO:0000256" key="1">
    <source>
        <dbReference type="SAM" id="Coils"/>
    </source>
</evidence>